<feature type="compositionally biased region" description="Basic and acidic residues" evidence="1">
    <location>
        <begin position="1444"/>
        <end position="1455"/>
    </location>
</feature>
<dbReference type="EMBL" id="JBBXJM010000003">
    <property type="protein sequence ID" value="KAL1409507.1"/>
    <property type="molecule type" value="Genomic_DNA"/>
</dbReference>
<dbReference type="CDD" id="cd00177">
    <property type="entry name" value="START"/>
    <property type="match status" value="1"/>
</dbReference>
<feature type="region of interest" description="Disordered" evidence="1">
    <location>
        <begin position="1206"/>
        <end position="1234"/>
    </location>
</feature>
<dbReference type="InterPro" id="IPR051213">
    <property type="entry name" value="START_lipid_transfer"/>
</dbReference>
<feature type="region of interest" description="Disordered" evidence="1">
    <location>
        <begin position="414"/>
        <end position="448"/>
    </location>
</feature>
<feature type="transmembrane region" description="Helical" evidence="2">
    <location>
        <begin position="1570"/>
        <end position="1589"/>
    </location>
</feature>
<feature type="region of interest" description="Disordered" evidence="1">
    <location>
        <begin position="1444"/>
        <end position="1492"/>
    </location>
</feature>
<dbReference type="SUPFAM" id="SSF55961">
    <property type="entry name" value="Bet v1-like"/>
    <property type="match status" value="3"/>
</dbReference>
<keyword evidence="5" id="KW-1185">Reference proteome</keyword>
<keyword evidence="2" id="KW-1133">Transmembrane helix</keyword>
<feature type="domain" description="START" evidence="3">
    <location>
        <begin position="467"/>
        <end position="647"/>
    </location>
</feature>
<feature type="compositionally biased region" description="Polar residues" evidence="1">
    <location>
        <begin position="856"/>
        <end position="878"/>
    </location>
</feature>
<evidence type="ECO:0000313" key="5">
    <source>
        <dbReference type="Proteomes" id="UP001565368"/>
    </source>
</evidence>
<feature type="region of interest" description="Disordered" evidence="1">
    <location>
        <begin position="1511"/>
        <end position="1555"/>
    </location>
</feature>
<feature type="compositionally biased region" description="Polar residues" evidence="1">
    <location>
        <begin position="1456"/>
        <end position="1467"/>
    </location>
</feature>
<dbReference type="PANTHER" id="PTHR19308">
    <property type="entry name" value="PHOSPHATIDYLCHOLINE TRANSFER PROTEIN"/>
    <property type="match status" value="1"/>
</dbReference>
<comment type="caution">
    <text evidence="4">The sequence shown here is derived from an EMBL/GenBank/DDBJ whole genome shotgun (WGS) entry which is preliminary data.</text>
</comment>
<gene>
    <name evidence="4" type="ORF">Q8F55_003490</name>
</gene>
<accession>A0ABR3Q4X1</accession>
<feature type="region of interest" description="Disordered" evidence="1">
    <location>
        <begin position="816"/>
        <end position="878"/>
    </location>
</feature>
<evidence type="ECO:0000313" key="4">
    <source>
        <dbReference type="EMBL" id="KAL1409507.1"/>
    </source>
</evidence>
<proteinExistence type="predicted"/>
<dbReference type="InterPro" id="IPR023393">
    <property type="entry name" value="START-like_dom_sf"/>
</dbReference>
<name>A0ABR3Q4X1_9TREE</name>
<feature type="domain" description="START" evidence="3">
    <location>
        <begin position="31"/>
        <end position="189"/>
    </location>
</feature>
<evidence type="ECO:0000256" key="1">
    <source>
        <dbReference type="SAM" id="MobiDB-lite"/>
    </source>
</evidence>
<dbReference type="RefSeq" id="XP_069209451.1">
    <property type="nucleotide sequence ID" value="XM_069352033.1"/>
</dbReference>
<protein>
    <recommendedName>
        <fullName evidence="3">START domain-containing protein</fullName>
    </recommendedName>
</protein>
<evidence type="ECO:0000256" key="2">
    <source>
        <dbReference type="SAM" id="Phobius"/>
    </source>
</evidence>
<dbReference type="PROSITE" id="PS50848">
    <property type="entry name" value="START"/>
    <property type="match status" value="2"/>
</dbReference>
<keyword evidence="2" id="KW-0472">Membrane</keyword>
<feature type="compositionally biased region" description="Low complexity" evidence="1">
    <location>
        <begin position="1518"/>
        <end position="1537"/>
    </location>
</feature>
<sequence>MRVENLDDGTRLESAWNEALNSSVAYFRALLSSSGSSAWKLVSATPPSSAGSVRDPAKARSATLGRITPGDVVVHRRNGKSGEVFRAVVDVDCGTDVNIDTFRVCLATPETRPQWDRMVEEAQLVDLIDTQTRVTKTSYRLGWPSSPRDAVTISKTLVDQNTLIDVSTSVPRSRHEPPYLRPAPPYVRADVSLLAWCIQLPSSRSRSAEPPIPEGKARIQCFWCWNPKGTWAVGGAVPQHLPSVIVGLVDFVREGSEKVPVLLNYGEDVSIGSINYDPARVALSAGYAVVKSEEGGIDGTRRQIEFGLSSTQGWDVQIQIKTQSGEDSPSAAFSPFVGQSPATIPGAAAPKRLVFRLVHAQLQNQEELVRVRVIIERTALPSSGAGVRINGVPATIERMESVSPLRNLLDGSPGASAMSLPTVDTSELGSRDGSLVGSDDDRRIRNGRTQAAQKSVASLIKRNYIYFTSLLQEPEPKWRPVAESKGVGVHQLNSIDKTLVVFRAEAVFVGVGVWDLFATIITPGTRLEWDKSYEDATLLEDVNELTDVWHFKSKPSWPVAARDSVLVRTTYKSPSSVHVFGFSTENTELFPVIPPCIDPNVIRTQIDLQGWSIEALSPNTTQVTLLEQSHPGGWSNKSSIPQVMMSTLSGLGEFAIKHGAPPVATRLGGAKAISSRWDGEKETFRYQYEAAEARRSRSSGTETSFIVTPVVTQEPDSDGGSDKSSPGVGNGSIECEIRCDPDKWSSTIIALVDPPPKRVSALKRHRLSPNGGGLWLSIEHDVTALGSGVVTVTVRKGPASTSGKTALTVNGSKVKVDNQDLSENDVQQLKKKKRSRPSRVALDQPPVLGVLRKRQSNMSLQSAAQKSEQPASLPASPSTTAFGRLYSPLARLVTVASESTRAAVVPMSSPSPVPATGSTAVDAAVRALGQLSRIHADRDGESTDPFGWQPVADRDGLKIERRIVGHVSDSVPVYRAGRIIEGFTAEEISGTVSSFRKDEYFEKPVRLQSYGYGITTSHITAHAAFPFRDRSIVTATVVARVPDTPPPSPSAASAHTPLTTIFHASSSSFDHGTLGLDAAKYNPSVMPSANIILEGWILETIDPYSHEQYAIPSTRCMYVGAIDYGGNIPVSMNNMLNAGLPRTLLNIEQLLKTQGPPSRVHWPPMSVLVPDAASNGPWALSSAEGFKLPIDQVNDGDDYVVTVTVQPPATSNSRDAETLRPPLNHSDSKSSLTSGRSTVIDLAEDIRRGKRDLIVADIDVGSEIIKGGCEIAIRAVSLPEAYHGSGNSSSDLPLDLTGDRLGLPFKCNAVSLAPSLLQSASLDPTTQTRHLLRVTLPTSGYEAPVNDPLTGKTAALPRPRWLLDLISDGAVVQIRLVARRIEPAAYMFEGTEIPVEDERKLPSSKFARDSAKVKLPQLVNRTTAHSEYLGKPLAVAREFLPDVRDTPAEDPKADSDANSAVTNTPTNEPVKLPAESSTEISEESKPPPAPTPAGRYNFWKYAPLNRFSASAPVSHENSPITPLTTLPSTTPKASPPSRKLTLTQEGKAAAATATAPTEAPRAPFLVRTAVPLPAVIIVCLVCLLLGSLLRSLLSEADFVIYAPPGTPPAEGEAWRELKRLAEWRISLNKELIIAIAHRAETIAFDAIDARAVADGQPVA</sequence>
<dbReference type="Gene3D" id="3.30.530.20">
    <property type="match status" value="3"/>
</dbReference>
<dbReference type="GeneID" id="95984533"/>
<dbReference type="PANTHER" id="PTHR19308:SF54">
    <property type="entry name" value="START DOMAIN-CONTAINING PROTEIN"/>
    <property type="match status" value="1"/>
</dbReference>
<feature type="region of interest" description="Disordered" evidence="1">
    <location>
        <begin position="710"/>
        <end position="734"/>
    </location>
</feature>
<keyword evidence="2" id="KW-0812">Transmembrane</keyword>
<dbReference type="Pfam" id="PF01852">
    <property type="entry name" value="START"/>
    <property type="match status" value="2"/>
</dbReference>
<dbReference type="Proteomes" id="UP001565368">
    <property type="component" value="Unassembled WGS sequence"/>
</dbReference>
<organism evidence="4 5">
    <name type="scientific">Vanrija albida</name>
    <dbReference type="NCBI Taxonomy" id="181172"/>
    <lineage>
        <taxon>Eukaryota</taxon>
        <taxon>Fungi</taxon>
        <taxon>Dikarya</taxon>
        <taxon>Basidiomycota</taxon>
        <taxon>Agaricomycotina</taxon>
        <taxon>Tremellomycetes</taxon>
        <taxon>Trichosporonales</taxon>
        <taxon>Trichosporonaceae</taxon>
        <taxon>Vanrija</taxon>
    </lineage>
</organism>
<dbReference type="InterPro" id="IPR002913">
    <property type="entry name" value="START_lipid-bd_dom"/>
</dbReference>
<reference evidence="4 5" key="1">
    <citation type="submission" date="2023-08" db="EMBL/GenBank/DDBJ databases">
        <title>Annotated Genome Sequence of Vanrija albida AlHP1.</title>
        <authorList>
            <person name="Herzog R."/>
        </authorList>
    </citation>
    <scope>NUCLEOTIDE SEQUENCE [LARGE SCALE GENOMIC DNA]</scope>
    <source>
        <strain evidence="4 5">AlHP1</strain>
    </source>
</reference>
<evidence type="ECO:0000259" key="3">
    <source>
        <dbReference type="PROSITE" id="PS50848"/>
    </source>
</evidence>